<dbReference type="AlphaFoldDB" id="A0A2W2BCP2"/>
<dbReference type="EMBL" id="QKVK01000002">
    <property type="protein sequence ID" value="PZF77994.1"/>
    <property type="molecule type" value="Genomic_DNA"/>
</dbReference>
<comment type="caution">
    <text evidence="2">The sequence shown here is derived from an EMBL/GenBank/DDBJ whole genome shotgun (WGS) entry which is preliminary data.</text>
</comment>
<dbReference type="Gene3D" id="3.30.365.10">
    <property type="entry name" value="Aldehyde oxidase/xanthine dehydrogenase, molybdopterin binding domain"/>
    <property type="match status" value="4"/>
</dbReference>
<accession>A0A2W2BCP2</accession>
<dbReference type="Proteomes" id="UP000248795">
    <property type="component" value="Unassembled WGS sequence"/>
</dbReference>
<evidence type="ECO:0000313" key="2">
    <source>
        <dbReference type="EMBL" id="PZF77994.1"/>
    </source>
</evidence>
<dbReference type="InterPro" id="IPR008274">
    <property type="entry name" value="AldOxase/xan_DH_MoCoBD1"/>
</dbReference>
<keyword evidence="3" id="KW-1185">Reference proteome</keyword>
<sequence>MRDTAQDDSLVLDRRSFIGGAAAAFLMPVSLGLTASPAAAATGVGAYIRIDADNTVTLITGQTEMGQGIGSGLAQIMAEELMLDWAQVRFEHAPVNPAVYGLPGWGLQLTGGSTSTMMWYTPLRTASAKAAWRLRAAAALTFGGTQAQWSLVVGGKLRHATYGEKTFASVLGKIASTSDPASVSFAGTKRIVGQGVRRLDLAGKVNGTAKFGTDVMLPGMVFASVVHCPTITGTVKSCPTSAAGALAVVNLGNAVGVVASNTWAAMRIANSLQSKVTWTLPADLSLLDSAALASKAQALQAAAKPANLQVFETAGTPGAGTGKLDAIYKTPFLAHACMEVLNATVQVTKTNGVVSKVELWLPTQGQSFIAATVRSVAGLANLTDAQIKVNSMLCGGGFGRKIEQDYVLQAVKLAVAVGKPVKLTWSRPQDFKNDKYRPYASMRVRMGGDANGITGLVYRNVSASITFQQGTNPEDTGAVAGAVKLPYAIPNRRIEFAPLPTAIPLGYWRSVGESYNTFAVESAIDELAMALGQDPIAYRLRMLTADARATKALQTLKNSPNYTAMPTMRRGVAFLRGFNSYVALALEIALDSASRIKVTKAHYVVDCGVVINPNAVEAQMQGGLVHGIYSALYNRVSFVNGVPQVQNFSNYRVLTPRDMPKVTVDILQGDPATAMPGGIGEAGVPCVAPALAAAWHRMSGTRVRELPFHPGATMSDD</sequence>
<dbReference type="InterPro" id="IPR037165">
    <property type="entry name" value="AldOxase/xan_DH_Mopterin-bd_sf"/>
</dbReference>
<dbReference type="InterPro" id="IPR012368">
    <property type="entry name" value="OxRdtase_Mopterin-bd_su_IorB"/>
</dbReference>
<feature type="domain" description="Aldehyde oxidase/xanthine dehydrogenase a/b hammerhead" evidence="1">
    <location>
        <begin position="206"/>
        <end position="281"/>
    </location>
</feature>
<dbReference type="PROSITE" id="PS51318">
    <property type="entry name" value="TAT"/>
    <property type="match status" value="1"/>
</dbReference>
<dbReference type="RefSeq" id="WP_111196870.1">
    <property type="nucleotide sequence ID" value="NZ_QKVK01000002.1"/>
</dbReference>
<name>A0A2W2BCP2_9HYPH</name>
<dbReference type="Gene3D" id="3.90.1170.50">
    <property type="entry name" value="Aldehyde oxidase/xanthine dehydrogenase, a/b hammerhead"/>
    <property type="match status" value="1"/>
</dbReference>
<proteinExistence type="predicted"/>
<dbReference type="InterPro" id="IPR046867">
    <property type="entry name" value="AldOxase/xan_DH_MoCoBD2"/>
</dbReference>
<evidence type="ECO:0000313" key="3">
    <source>
        <dbReference type="Proteomes" id="UP000248795"/>
    </source>
</evidence>
<evidence type="ECO:0000259" key="1">
    <source>
        <dbReference type="SMART" id="SM01008"/>
    </source>
</evidence>
<dbReference type="InterPro" id="IPR000674">
    <property type="entry name" value="Ald_Oxase/Xan_DH_a/b"/>
</dbReference>
<dbReference type="PIRSF" id="PIRSF036389">
    <property type="entry name" value="IOR_B"/>
    <property type="match status" value="1"/>
</dbReference>
<dbReference type="Pfam" id="PF20256">
    <property type="entry name" value="MoCoBD_2"/>
    <property type="match status" value="2"/>
</dbReference>
<protein>
    <recommendedName>
        <fullName evidence="1">Aldehyde oxidase/xanthine dehydrogenase a/b hammerhead domain-containing protein</fullName>
    </recommendedName>
</protein>
<dbReference type="PANTHER" id="PTHR47495:SF1">
    <property type="entry name" value="BLL3820 PROTEIN"/>
    <property type="match status" value="1"/>
</dbReference>
<dbReference type="SMART" id="SM01008">
    <property type="entry name" value="Ald_Xan_dh_C"/>
    <property type="match status" value="1"/>
</dbReference>
<dbReference type="PANTHER" id="PTHR47495">
    <property type="entry name" value="ALDEHYDE DEHYDROGENASE"/>
    <property type="match status" value="1"/>
</dbReference>
<reference evidence="3" key="1">
    <citation type="submission" date="2018-06" db="EMBL/GenBank/DDBJ databases">
        <title>Aestuariibacter litoralis strain KCTC 52945T.</title>
        <authorList>
            <person name="Li X."/>
            <person name="Salam N."/>
            <person name="Li J.-L."/>
            <person name="Chen Y.-M."/>
            <person name="Yang Z.-W."/>
            <person name="Zhang L.-Y."/>
            <person name="Han M.-X."/>
            <person name="Xiao M."/>
            <person name="Li W.-J."/>
        </authorList>
    </citation>
    <scope>NUCLEOTIDE SEQUENCE [LARGE SCALE GENOMIC DNA]</scope>
    <source>
        <strain evidence="3">KCTC 52945</strain>
    </source>
</reference>
<dbReference type="GO" id="GO:0016491">
    <property type="term" value="F:oxidoreductase activity"/>
    <property type="evidence" value="ECO:0007669"/>
    <property type="project" value="InterPro"/>
</dbReference>
<dbReference type="Pfam" id="PF02738">
    <property type="entry name" value="MoCoBD_1"/>
    <property type="match status" value="1"/>
</dbReference>
<dbReference type="SUPFAM" id="SSF56003">
    <property type="entry name" value="Molybdenum cofactor-binding domain"/>
    <property type="match status" value="2"/>
</dbReference>
<organism evidence="2 3">
    <name type="scientific">Aestuariivirga litoralis</name>
    <dbReference type="NCBI Taxonomy" id="2650924"/>
    <lineage>
        <taxon>Bacteria</taxon>
        <taxon>Pseudomonadati</taxon>
        <taxon>Pseudomonadota</taxon>
        <taxon>Alphaproteobacteria</taxon>
        <taxon>Hyphomicrobiales</taxon>
        <taxon>Aestuariivirgaceae</taxon>
        <taxon>Aestuariivirga</taxon>
    </lineage>
</organism>
<gene>
    <name evidence="2" type="ORF">DK847_06095</name>
</gene>
<dbReference type="InterPro" id="IPR052516">
    <property type="entry name" value="N-heterocyclic_Hydroxylase"/>
</dbReference>
<dbReference type="InterPro" id="IPR006311">
    <property type="entry name" value="TAT_signal"/>
</dbReference>